<dbReference type="PANTHER" id="PTHR30290:SF10">
    <property type="entry name" value="PERIPLASMIC OLIGOPEPTIDE-BINDING PROTEIN-RELATED"/>
    <property type="match status" value="1"/>
</dbReference>
<proteinExistence type="inferred from homology"/>
<dbReference type="Gene3D" id="3.40.190.10">
    <property type="entry name" value="Periplasmic binding protein-like II"/>
    <property type="match status" value="1"/>
</dbReference>
<organism evidence="8 9">
    <name type="scientific">Microlunatus aurantiacus</name>
    <dbReference type="NCBI Taxonomy" id="446786"/>
    <lineage>
        <taxon>Bacteria</taxon>
        <taxon>Bacillati</taxon>
        <taxon>Actinomycetota</taxon>
        <taxon>Actinomycetes</taxon>
        <taxon>Propionibacteriales</taxon>
        <taxon>Propionibacteriaceae</taxon>
        <taxon>Microlunatus</taxon>
    </lineage>
</organism>
<dbReference type="PROSITE" id="PS51257">
    <property type="entry name" value="PROKAR_LIPOPROTEIN"/>
    <property type="match status" value="1"/>
</dbReference>
<feature type="chain" id="PRO_5045120766" description="Solute-binding protein family 5 domain-containing protein" evidence="6">
    <location>
        <begin position="27"/>
        <end position="513"/>
    </location>
</feature>
<dbReference type="InterPro" id="IPR000914">
    <property type="entry name" value="SBP_5_dom"/>
</dbReference>
<feature type="region of interest" description="Disordered" evidence="5">
    <location>
        <begin position="33"/>
        <end position="52"/>
    </location>
</feature>
<keyword evidence="9" id="KW-1185">Reference proteome</keyword>
<feature type="compositionally biased region" description="Polar residues" evidence="5">
    <location>
        <begin position="40"/>
        <end position="52"/>
    </location>
</feature>
<keyword evidence="4 6" id="KW-0732">Signal</keyword>
<evidence type="ECO:0000256" key="2">
    <source>
        <dbReference type="ARBA" id="ARBA00005695"/>
    </source>
</evidence>
<name>A0ABP7ECS7_9ACTN</name>
<comment type="similarity">
    <text evidence="2">Belongs to the bacterial solute-binding protein 5 family.</text>
</comment>
<keyword evidence="3" id="KW-0813">Transport</keyword>
<dbReference type="EMBL" id="BAAAYX010000020">
    <property type="protein sequence ID" value="GAA3716242.1"/>
    <property type="molecule type" value="Genomic_DNA"/>
</dbReference>
<dbReference type="Proteomes" id="UP001500051">
    <property type="component" value="Unassembled WGS sequence"/>
</dbReference>
<evidence type="ECO:0000259" key="7">
    <source>
        <dbReference type="Pfam" id="PF00496"/>
    </source>
</evidence>
<gene>
    <name evidence="8" type="ORF">GCM10022204_39930</name>
</gene>
<sequence length="513" mass="54867">MRRKRRAPARLGTALMAVLAVLAVLAAGCTPSDVDPQPGPSQSTPTATPLTVLSTDPVRQTDPAAMTDPGSVVLSLNVFQRLMTAEPGQAVLKPDAAKDCLFTADTVYTCTLNPNLVFHNGHELTSSDVKFSIQRALRLDVPGSSAPLLSTLRRIDTPDPSTVRFVLSRVDTQFGWALASPAASIVDEEVYDADEVRPRDQPIVGSGPFAVTSLADDELRLQRNATYVGRTPARMDVVLYRTVADSAALEDAVNTGTADVVWRGLSAAAITRYTRQVTVNGDGTTDAGYGMQTQTGTRVLMLAWSAQAKRRTDGDLRNAIAVSLQGDRTLDSLVPGGIPNHISAFPLGGSTKPDVTWSNQIRLTLGYDPTMPDGRDIATQVRTRLEDSGGMSVRLRAVDPTADADPPDLMVLDRKAWTSTGLAWLQPYLQAPLPASAGDVAELERQYRGAGIGEEADATRAMASLQRQAASDLVLLPLTQSDEYVFTAPKVEVPANSFGPGWQLGLWGMFRAG</sequence>
<evidence type="ECO:0000256" key="3">
    <source>
        <dbReference type="ARBA" id="ARBA00022448"/>
    </source>
</evidence>
<evidence type="ECO:0000313" key="8">
    <source>
        <dbReference type="EMBL" id="GAA3716242.1"/>
    </source>
</evidence>
<evidence type="ECO:0000256" key="1">
    <source>
        <dbReference type="ARBA" id="ARBA00004196"/>
    </source>
</evidence>
<dbReference type="SUPFAM" id="SSF53850">
    <property type="entry name" value="Periplasmic binding protein-like II"/>
    <property type="match status" value="1"/>
</dbReference>
<evidence type="ECO:0000256" key="6">
    <source>
        <dbReference type="SAM" id="SignalP"/>
    </source>
</evidence>
<feature type="domain" description="Solute-binding protein family 5" evidence="7">
    <location>
        <begin position="94"/>
        <end position="346"/>
    </location>
</feature>
<comment type="subcellular location">
    <subcellularLocation>
        <location evidence="1">Cell envelope</location>
    </subcellularLocation>
</comment>
<dbReference type="PANTHER" id="PTHR30290">
    <property type="entry name" value="PERIPLASMIC BINDING COMPONENT OF ABC TRANSPORTER"/>
    <property type="match status" value="1"/>
</dbReference>
<protein>
    <recommendedName>
        <fullName evidence="7">Solute-binding protein family 5 domain-containing protein</fullName>
    </recommendedName>
</protein>
<reference evidence="9" key="1">
    <citation type="journal article" date="2019" name="Int. J. Syst. Evol. Microbiol.">
        <title>The Global Catalogue of Microorganisms (GCM) 10K type strain sequencing project: providing services to taxonomists for standard genome sequencing and annotation.</title>
        <authorList>
            <consortium name="The Broad Institute Genomics Platform"/>
            <consortium name="The Broad Institute Genome Sequencing Center for Infectious Disease"/>
            <person name="Wu L."/>
            <person name="Ma J."/>
        </authorList>
    </citation>
    <scope>NUCLEOTIDE SEQUENCE [LARGE SCALE GENOMIC DNA]</scope>
    <source>
        <strain evidence="9">JCM 16548</strain>
    </source>
</reference>
<comment type="caution">
    <text evidence="8">The sequence shown here is derived from an EMBL/GenBank/DDBJ whole genome shotgun (WGS) entry which is preliminary data.</text>
</comment>
<dbReference type="Pfam" id="PF00496">
    <property type="entry name" value="SBP_bac_5"/>
    <property type="match status" value="1"/>
</dbReference>
<evidence type="ECO:0000313" key="9">
    <source>
        <dbReference type="Proteomes" id="UP001500051"/>
    </source>
</evidence>
<evidence type="ECO:0000256" key="5">
    <source>
        <dbReference type="SAM" id="MobiDB-lite"/>
    </source>
</evidence>
<feature type="signal peptide" evidence="6">
    <location>
        <begin position="1"/>
        <end position="26"/>
    </location>
</feature>
<accession>A0ABP7ECS7</accession>
<dbReference type="InterPro" id="IPR039424">
    <property type="entry name" value="SBP_5"/>
</dbReference>
<evidence type="ECO:0000256" key="4">
    <source>
        <dbReference type="ARBA" id="ARBA00022729"/>
    </source>
</evidence>